<evidence type="ECO:0000256" key="1">
    <source>
        <dbReference type="SAM" id="Phobius"/>
    </source>
</evidence>
<feature type="transmembrane region" description="Helical" evidence="1">
    <location>
        <begin position="7"/>
        <end position="25"/>
    </location>
</feature>
<dbReference type="SUPFAM" id="SSF81324">
    <property type="entry name" value="Voltage-gated potassium channels"/>
    <property type="match status" value="1"/>
</dbReference>
<dbReference type="AlphaFoldDB" id="A0A6C0I6J1"/>
<protein>
    <recommendedName>
        <fullName evidence="2">Potassium channel domain-containing protein</fullName>
    </recommendedName>
</protein>
<feature type="transmembrane region" description="Helical" evidence="1">
    <location>
        <begin position="73"/>
        <end position="93"/>
    </location>
</feature>
<evidence type="ECO:0000313" key="3">
    <source>
        <dbReference type="EMBL" id="QHT88611.1"/>
    </source>
</evidence>
<name>A0A6C0I6J1_9ZZZZ</name>
<sequence length="95" mass="11035">MKIVLRTLVFHFLCILMFAFIYKHLSIHFGKDKSKPSKETNDVEMIDYLLLSVTIQAGIGFSDLYPVSHLSKLLLMIHQFIVISTHVFTLYIFTI</sequence>
<dbReference type="Pfam" id="PF07885">
    <property type="entry name" value="Ion_trans_2"/>
    <property type="match status" value="1"/>
</dbReference>
<dbReference type="Gene3D" id="1.10.287.70">
    <property type="match status" value="1"/>
</dbReference>
<organism evidence="3">
    <name type="scientific">viral metagenome</name>
    <dbReference type="NCBI Taxonomy" id="1070528"/>
    <lineage>
        <taxon>unclassified sequences</taxon>
        <taxon>metagenomes</taxon>
        <taxon>organismal metagenomes</taxon>
    </lineage>
</organism>
<dbReference type="EMBL" id="MN740119">
    <property type="protein sequence ID" value="QHT88611.1"/>
    <property type="molecule type" value="Genomic_DNA"/>
</dbReference>
<keyword evidence="1" id="KW-0472">Membrane</keyword>
<keyword evidence="1" id="KW-1133">Transmembrane helix</keyword>
<dbReference type="InterPro" id="IPR013099">
    <property type="entry name" value="K_chnl_dom"/>
</dbReference>
<proteinExistence type="predicted"/>
<accession>A0A6C0I6J1</accession>
<evidence type="ECO:0000259" key="2">
    <source>
        <dbReference type="Pfam" id="PF07885"/>
    </source>
</evidence>
<feature type="domain" description="Potassium channel" evidence="2">
    <location>
        <begin position="11"/>
        <end position="93"/>
    </location>
</feature>
<reference evidence="3" key="1">
    <citation type="journal article" date="2020" name="Nature">
        <title>Giant virus diversity and host interactions through global metagenomics.</title>
        <authorList>
            <person name="Schulz F."/>
            <person name="Roux S."/>
            <person name="Paez-Espino D."/>
            <person name="Jungbluth S."/>
            <person name="Walsh D.A."/>
            <person name="Denef V.J."/>
            <person name="McMahon K.D."/>
            <person name="Konstantinidis K.T."/>
            <person name="Eloe-Fadrosh E.A."/>
            <person name="Kyrpides N.C."/>
            <person name="Woyke T."/>
        </authorList>
    </citation>
    <scope>NUCLEOTIDE SEQUENCE</scope>
    <source>
        <strain evidence="3">GVMAG-M-3300023184-51</strain>
    </source>
</reference>
<keyword evidence="1" id="KW-0812">Transmembrane</keyword>